<dbReference type="PROSITE" id="PS50084">
    <property type="entry name" value="KH_TYPE_1"/>
    <property type="match status" value="1"/>
</dbReference>
<dbReference type="SMART" id="SM00322">
    <property type="entry name" value="KH"/>
    <property type="match status" value="2"/>
</dbReference>
<accession>E0S7S0</accession>
<dbReference type="InterPro" id="IPR004088">
    <property type="entry name" value="KH_dom_type_1"/>
</dbReference>
<organism evidence="3 4">
    <name type="scientific">Encephalitozoon intestinalis (strain ATCC 50506)</name>
    <name type="common">Microsporidian parasite</name>
    <name type="synonym">Septata intestinalis</name>
    <dbReference type="NCBI Taxonomy" id="876142"/>
    <lineage>
        <taxon>Eukaryota</taxon>
        <taxon>Fungi</taxon>
        <taxon>Fungi incertae sedis</taxon>
        <taxon>Microsporidia</taxon>
        <taxon>Unikaryonidae</taxon>
        <taxon>Encephalitozoon</taxon>
    </lineage>
</organism>
<dbReference type="OrthoDB" id="2196204at2759"/>
<dbReference type="Proteomes" id="UP000002313">
    <property type="component" value="Chromosome VI"/>
</dbReference>
<feature type="domain" description="K Homology" evidence="2">
    <location>
        <begin position="207"/>
        <end position="276"/>
    </location>
</feature>
<dbReference type="GeneID" id="9697925"/>
<reference evidence="3 4" key="1">
    <citation type="journal article" date="2010" name="Nat. Commun.">
        <title>The complete sequence of the smallest known nuclear genome from the microsporidian Encephalitozoon intestinalis.</title>
        <authorList>
            <person name="Corradi N."/>
            <person name="Pombert J.-F."/>
            <person name="Farinelli L."/>
            <person name="Didier E.S."/>
            <person name="Keeling P.J."/>
        </authorList>
    </citation>
    <scope>NUCLEOTIDE SEQUENCE [LARGE SCALE GENOMIC DNA]</scope>
    <source>
        <strain evidence="3 4">ATCC 50506</strain>
    </source>
</reference>
<protein>
    <recommendedName>
        <fullName evidence="2">K Homology domain-containing protein</fullName>
    </recommendedName>
</protein>
<dbReference type="Pfam" id="PF00013">
    <property type="entry name" value="KH_1"/>
    <property type="match status" value="2"/>
</dbReference>
<keyword evidence="1" id="KW-0694">RNA-binding</keyword>
<dbReference type="RefSeq" id="XP_003073109.1">
    <property type="nucleotide sequence ID" value="XM_003073063.1"/>
</dbReference>
<dbReference type="HOGENOM" id="CLU_439466_0_0_1"/>
<evidence type="ECO:0000256" key="1">
    <source>
        <dbReference type="PROSITE-ProRule" id="PRU00117"/>
    </source>
</evidence>
<dbReference type="GO" id="GO:0003723">
    <property type="term" value="F:RNA binding"/>
    <property type="evidence" value="ECO:0007669"/>
    <property type="project" value="UniProtKB-UniRule"/>
</dbReference>
<dbReference type="InterPro" id="IPR004087">
    <property type="entry name" value="KH_dom"/>
</dbReference>
<dbReference type="SUPFAM" id="SSF54791">
    <property type="entry name" value="Eukaryotic type KH-domain (KH-domain type I)"/>
    <property type="match status" value="2"/>
</dbReference>
<name>E0S7S0_ENCIT</name>
<dbReference type="AlphaFoldDB" id="E0S7S0"/>
<gene>
    <name evidence="3" type="ORF">Eint_061440</name>
</gene>
<evidence type="ECO:0000313" key="3">
    <source>
        <dbReference type="EMBL" id="ADM11749.1"/>
    </source>
</evidence>
<sequence>MEHRRKGLESFTVPELDGASLSFIIPLGEHTPREMVSSMYNGICLDLHKILVGIGHVSVSKSIGNKVQVSLSMGHPYGIHQMMELASRCFRYCYRLEIPLCLYSMKAEIMERVKEIMSSTDTSICIKISGKVEIFICGKRKACLSARTKILLMIEEAFGRTTEIRRILIPTKEVIEKGGRIFYHSRINSDECLISHSGLGLDIKEPEKIIESLVLDSQKVMYLLLYKGKEIEDILSDTQTYINTRKICSDYTEIVLKGFDLYEVRRAKNKINLLYNNIMKVVMKNMKHLNYDNAFVLHISDTSSFLVISEKQNLLRMVEENGGYVEAEMDIETETVEFLCGKKNGKITRIMRDVCCGIGIHKKPGSSRVHMVINGRSEAFKNALEMIEDEFPEELTFYIDEKHHKRIIGYGGKNIQKIMKKHGVYIKFMNERERKKSAYKDNVVIKTPRKNVENLVSMRNDVMGLIGCFKDDTKGLETEVSLHDFYDLGYPVYRLFYNKAVVRGSEIRTSYYLKDDSYSLNIGPHLTFKLRNSSQWFIKTTEVLPLERISTMHWLKGVERMSAFSWLFGRGYNSLFNSEREERTKGQLHFLEASFLSKK</sequence>
<proteinExistence type="predicted"/>
<dbReference type="CDD" id="cd22453">
    <property type="entry name" value="KH-I_MUG60_like"/>
    <property type="match status" value="1"/>
</dbReference>
<reference evidence="3 4" key="2">
    <citation type="journal article" date="2012" name="Proc. Natl. Acad. Sci. U.S.A.">
        <title>Gain and loss of multiple functionally related, horizontally transferred genes in the reduced genomes of two microsporidian parasites.</title>
        <authorList>
            <person name="Pombert J.-F."/>
            <person name="Selman M."/>
            <person name="Burki F."/>
            <person name="Bardell F.T."/>
            <person name="Farinelli L."/>
            <person name="Solter L.F."/>
            <person name="Whitman D.W."/>
            <person name="Weiss L.M."/>
            <person name="Corradi N."/>
            <person name="Keeling P.J."/>
        </authorList>
    </citation>
    <scope>NUCLEOTIDE SEQUENCE [LARGE SCALE GENOMIC DNA]</scope>
    <source>
        <strain evidence="3 4">ATCC 50506</strain>
    </source>
</reference>
<evidence type="ECO:0000259" key="2">
    <source>
        <dbReference type="SMART" id="SM00322"/>
    </source>
</evidence>
<dbReference type="VEuPathDB" id="MicrosporidiaDB:Eint_061440"/>
<keyword evidence="4" id="KW-1185">Reference proteome</keyword>
<dbReference type="InterPro" id="IPR036612">
    <property type="entry name" value="KH_dom_type_1_sf"/>
</dbReference>
<dbReference type="EMBL" id="CP001947">
    <property type="protein sequence ID" value="ADM11749.1"/>
    <property type="molecule type" value="Genomic_DNA"/>
</dbReference>
<dbReference type="KEGG" id="ein:Eint_061440"/>
<dbReference type="Gene3D" id="3.30.1370.10">
    <property type="entry name" value="K Homology domain, type 1"/>
    <property type="match status" value="2"/>
</dbReference>
<evidence type="ECO:0000313" key="4">
    <source>
        <dbReference type="Proteomes" id="UP000002313"/>
    </source>
</evidence>
<feature type="domain" description="K Homology" evidence="2">
    <location>
        <begin position="391"/>
        <end position="464"/>
    </location>
</feature>